<comment type="caution">
    <text evidence="2">The sequence shown here is derived from an EMBL/GenBank/DDBJ whole genome shotgun (WGS) entry which is preliminary data.</text>
</comment>
<protein>
    <submittedName>
        <fullName evidence="2">Uncharacterized protein</fullName>
    </submittedName>
</protein>
<gene>
    <name evidence="2" type="ORF">HNR06_001589</name>
</gene>
<dbReference type="Proteomes" id="UP000584931">
    <property type="component" value="Unassembled WGS sequence"/>
</dbReference>
<sequence>MRQFSAALLSRALGPLIAFLSSPCGRHSAVAGRRRRSTRVRRYAPPPLPAPTPAPCLAAPREVVPAEDVALVRPYFAAHERLRTAQTRIPEPRVSQPRRPGPETDEVARGFAQVQERAAAILQQWSAAPDGDLLSGPAPRFGVVGPPVPPRPDTTGEFAELADLTRIWLDQRRRCEEIPA</sequence>
<evidence type="ECO:0000313" key="2">
    <source>
        <dbReference type="EMBL" id="NYH52000.1"/>
    </source>
</evidence>
<dbReference type="RefSeq" id="WP_179809640.1">
    <property type="nucleotide sequence ID" value="NZ_JACCHL010000001.1"/>
</dbReference>
<reference evidence="2 3" key="1">
    <citation type="submission" date="2020-07" db="EMBL/GenBank/DDBJ databases">
        <title>Sequencing the genomes of 1000 actinobacteria strains.</title>
        <authorList>
            <person name="Klenk H.-P."/>
        </authorList>
    </citation>
    <scope>NUCLEOTIDE SEQUENCE [LARGE SCALE GENOMIC DNA]</scope>
    <source>
        <strain evidence="2 3">DSM 45278</strain>
    </source>
</reference>
<dbReference type="EMBL" id="JACCHL010000001">
    <property type="protein sequence ID" value="NYH52000.1"/>
    <property type="molecule type" value="Genomic_DNA"/>
</dbReference>
<accession>A0A7Y9XC17</accession>
<evidence type="ECO:0000256" key="1">
    <source>
        <dbReference type="SAM" id="MobiDB-lite"/>
    </source>
</evidence>
<evidence type="ECO:0000313" key="3">
    <source>
        <dbReference type="Proteomes" id="UP000584931"/>
    </source>
</evidence>
<feature type="region of interest" description="Disordered" evidence="1">
    <location>
        <begin position="83"/>
        <end position="105"/>
    </location>
</feature>
<proteinExistence type="predicted"/>
<name>A0A7Y9XC17_9ACTN</name>
<dbReference type="AlphaFoldDB" id="A0A7Y9XC17"/>
<organism evidence="2 3">
    <name type="scientific">Nocardiopsis sinuspersici</name>
    <dbReference type="NCBI Taxonomy" id="501010"/>
    <lineage>
        <taxon>Bacteria</taxon>
        <taxon>Bacillati</taxon>
        <taxon>Actinomycetota</taxon>
        <taxon>Actinomycetes</taxon>
        <taxon>Streptosporangiales</taxon>
        <taxon>Nocardiopsidaceae</taxon>
        <taxon>Nocardiopsis</taxon>
    </lineage>
</organism>